<evidence type="ECO:0000313" key="2">
    <source>
        <dbReference type="Proteomes" id="UP000076584"/>
    </source>
</evidence>
<dbReference type="OrthoDB" id="4844242at2759"/>
<accession>A0A162P9T5</accession>
<evidence type="ECO:0000313" key="1">
    <source>
        <dbReference type="EMBL" id="KZL86883.1"/>
    </source>
</evidence>
<name>A0A162P9T5_COLIC</name>
<keyword evidence="2" id="KW-1185">Reference proteome</keyword>
<reference evidence="1 2" key="1">
    <citation type="submission" date="2015-06" db="EMBL/GenBank/DDBJ databases">
        <title>Survival trade-offs in plant roots during colonization by closely related pathogenic and mutualistic fungi.</title>
        <authorList>
            <person name="Hacquard S."/>
            <person name="Kracher B."/>
            <person name="Hiruma K."/>
            <person name="Weinman A."/>
            <person name="Muench P."/>
            <person name="Garrido Oter R."/>
            <person name="Ver Loren van Themaat E."/>
            <person name="Dallerey J.-F."/>
            <person name="Damm U."/>
            <person name="Henrissat B."/>
            <person name="Lespinet O."/>
            <person name="Thon M."/>
            <person name="Kemen E."/>
            <person name="McHardy A.C."/>
            <person name="Schulze-Lefert P."/>
            <person name="O'Connell R.J."/>
        </authorList>
    </citation>
    <scope>NUCLEOTIDE SEQUENCE [LARGE SCALE GENOMIC DNA]</scope>
    <source>
        <strain evidence="1 2">MAFF 238704</strain>
    </source>
</reference>
<dbReference type="EMBL" id="LFIW01000357">
    <property type="protein sequence ID" value="KZL86883.1"/>
    <property type="molecule type" value="Genomic_DNA"/>
</dbReference>
<comment type="caution">
    <text evidence="1">The sequence shown here is derived from an EMBL/GenBank/DDBJ whole genome shotgun (WGS) entry which is preliminary data.</text>
</comment>
<gene>
    <name evidence="1" type="ORF">CI238_09230</name>
</gene>
<sequence>MRSITPTIALLCALTAQSMAQNNGITPVTCRSETVDCSSTADCEAKGTLGGFPCPAGSSQNDADCWIASSSDSPLMTCTCCRPVTKLRFRA</sequence>
<organism evidence="1 2">
    <name type="scientific">Colletotrichum incanum</name>
    <name type="common">Soybean anthracnose fungus</name>
    <dbReference type="NCBI Taxonomy" id="1573173"/>
    <lineage>
        <taxon>Eukaryota</taxon>
        <taxon>Fungi</taxon>
        <taxon>Dikarya</taxon>
        <taxon>Ascomycota</taxon>
        <taxon>Pezizomycotina</taxon>
        <taxon>Sordariomycetes</taxon>
        <taxon>Hypocreomycetidae</taxon>
        <taxon>Glomerellales</taxon>
        <taxon>Glomerellaceae</taxon>
        <taxon>Colletotrichum</taxon>
        <taxon>Colletotrichum spaethianum species complex</taxon>
    </lineage>
</organism>
<dbReference type="AlphaFoldDB" id="A0A162P9T5"/>
<dbReference type="Proteomes" id="UP000076584">
    <property type="component" value="Unassembled WGS sequence"/>
</dbReference>
<protein>
    <submittedName>
        <fullName evidence="1">Ec42 protein</fullName>
    </submittedName>
</protein>
<proteinExistence type="predicted"/>